<dbReference type="Proteomes" id="UP000265520">
    <property type="component" value="Unassembled WGS sequence"/>
</dbReference>
<dbReference type="EMBL" id="LXQA010430153">
    <property type="protein sequence ID" value="MCI51322.1"/>
    <property type="molecule type" value="Genomic_DNA"/>
</dbReference>
<comment type="caution">
    <text evidence="1">The sequence shown here is derived from an EMBL/GenBank/DDBJ whole genome shotgun (WGS) entry which is preliminary data.</text>
</comment>
<reference evidence="1 2" key="1">
    <citation type="journal article" date="2018" name="Front. Plant Sci.">
        <title>Red Clover (Trifolium pratense) and Zigzag Clover (T. medium) - A Picture of Genomic Similarities and Differences.</title>
        <authorList>
            <person name="Dluhosova J."/>
            <person name="Istvanek J."/>
            <person name="Nedelnik J."/>
            <person name="Repkova J."/>
        </authorList>
    </citation>
    <scope>NUCLEOTIDE SEQUENCE [LARGE SCALE GENOMIC DNA]</scope>
    <source>
        <strain evidence="2">cv. 10/8</strain>
        <tissue evidence="1">Leaf</tissue>
    </source>
</reference>
<name>A0A392SSB7_9FABA</name>
<keyword evidence="2" id="KW-1185">Reference proteome</keyword>
<protein>
    <submittedName>
        <fullName evidence="1">Uncharacterized protein</fullName>
    </submittedName>
</protein>
<proteinExistence type="predicted"/>
<sequence>MVGKFRSKWIGPFVVTNVFPSGAIQIKSIGTGKVFKVNGQRLKLFNDSSMPVEAPAEELSLDKPSYTPAATP</sequence>
<evidence type="ECO:0000313" key="2">
    <source>
        <dbReference type="Proteomes" id="UP000265520"/>
    </source>
</evidence>
<accession>A0A392SSB7</accession>
<evidence type="ECO:0000313" key="1">
    <source>
        <dbReference type="EMBL" id="MCI51322.1"/>
    </source>
</evidence>
<organism evidence="1 2">
    <name type="scientific">Trifolium medium</name>
    <dbReference type="NCBI Taxonomy" id="97028"/>
    <lineage>
        <taxon>Eukaryota</taxon>
        <taxon>Viridiplantae</taxon>
        <taxon>Streptophyta</taxon>
        <taxon>Embryophyta</taxon>
        <taxon>Tracheophyta</taxon>
        <taxon>Spermatophyta</taxon>
        <taxon>Magnoliopsida</taxon>
        <taxon>eudicotyledons</taxon>
        <taxon>Gunneridae</taxon>
        <taxon>Pentapetalae</taxon>
        <taxon>rosids</taxon>
        <taxon>fabids</taxon>
        <taxon>Fabales</taxon>
        <taxon>Fabaceae</taxon>
        <taxon>Papilionoideae</taxon>
        <taxon>50 kb inversion clade</taxon>
        <taxon>NPAAA clade</taxon>
        <taxon>Hologalegina</taxon>
        <taxon>IRL clade</taxon>
        <taxon>Trifolieae</taxon>
        <taxon>Trifolium</taxon>
    </lineage>
</organism>
<dbReference type="AlphaFoldDB" id="A0A392SSB7"/>